<dbReference type="InterPro" id="IPR005913">
    <property type="entry name" value="dTDP_dehydrorham_reduct"/>
</dbReference>
<dbReference type="GO" id="GO:0019305">
    <property type="term" value="P:dTDP-rhamnose biosynthetic process"/>
    <property type="evidence" value="ECO:0007669"/>
    <property type="project" value="UniProtKB-UniPathway"/>
</dbReference>
<dbReference type="Proteomes" id="UP000031671">
    <property type="component" value="Unassembled WGS sequence"/>
</dbReference>
<evidence type="ECO:0000259" key="7">
    <source>
        <dbReference type="Pfam" id="PF04321"/>
    </source>
</evidence>
<accession>A0A0B8NL78</accession>
<comment type="pathway">
    <text evidence="1 6">Carbohydrate biosynthesis; dTDP-L-rhamnose biosynthesis.</text>
</comment>
<dbReference type="PANTHER" id="PTHR10491">
    <property type="entry name" value="DTDP-4-DEHYDRORHAMNOSE REDUCTASE"/>
    <property type="match status" value="1"/>
</dbReference>
<comment type="similarity">
    <text evidence="2 6">Belongs to the dTDP-4-dehydrorhamnose reductase family.</text>
</comment>
<name>A0A0B8NL78_9VIBR</name>
<comment type="function">
    <text evidence="6">Catalyzes the reduction of dTDP-6-deoxy-L-lyxo-4-hexulose to yield dTDP-L-rhamnose.</text>
</comment>
<sequence>MKRLLITGLTGTLAPVVADYFELLGWEVIGWDHHSISPDDESASRTFISETNPDAICHLAMGSEEWAAWLANWAKENQRPYLFTSTAMVFDAEHNGPYQIESPREGNDPYGQYKIRCEDAIWQANPDAMIARLGWQIGDKRGGNNMLEFLHAIMDEHGKIDASSAWIPATSHMKHTAEVLFKLIEKNEAGLYHVDSNAQTGWNFAQLVKALAKYHNQPWVVAENQDYKHDQRLLDKRIQTRPLTDWLIP</sequence>
<dbReference type="SUPFAM" id="SSF51735">
    <property type="entry name" value="NAD(P)-binding Rossmann-fold domains"/>
    <property type="match status" value="1"/>
</dbReference>
<organism evidence="8 9">
    <name type="scientific">Vibrio ishigakensis</name>
    <dbReference type="NCBI Taxonomy" id="1481914"/>
    <lineage>
        <taxon>Bacteria</taxon>
        <taxon>Pseudomonadati</taxon>
        <taxon>Pseudomonadota</taxon>
        <taxon>Gammaproteobacteria</taxon>
        <taxon>Vibrionales</taxon>
        <taxon>Vibrionaceae</taxon>
        <taxon>Vibrio</taxon>
    </lineage>
</organism>
<dbReference type="EMBL" id="BBRZ01000014">
    <property type="protein sequence ID" value="GAM55455.1"/>
    <property type="molecule type" value="Genomic_DNA"/>
</dbReference>
<evidence type="ECO:0000256" key="4">
    <source>
        <dbReference type="ARBA" id="ARBA00017099"/>
    </source>
</evidence>
<dbReference type="Gene3D" id="3.40.50.720">
    <property type="entry name" value="NAD(P)-binding Rossmann-like Domain"/>
    <property type="match status" value="1"/>
</dbReference>
<dbReference type="RefSeq" id="WP_261834610.1">
    <property type="nucleotide sequence ID" value="NZ_AP024881.1"/>
</dbReference>
<keyword evidence="6" id="KW-0560">Oxidoreductase</keyword>
<dbReference type="AlphaFoldDB" id="A0A0B8NL78"/>
<evidence type="ECO:0000256" key="5">
    <source>
        <dbReference type="ARBA" id="ARBA00048200"/>
    </source>
</evidence>
<comment type="cofactor">
    <cofactor evidence="6">
        <name>Mg(2+)</name>
        <dbReference type="ChEBI" id="CHEBI:18420"/>
    </cofactor>
    <text evidence="6">Binds 1 Mg(2+) ion per monomer.</text>
</comment>
<protein>
    <recommendedName>
        <fullName evidence="4 6">dTDP-4-dehydrorhamnose reductase</fullName>
        <ecNumber evidence="3 6">1.1.1.133</ecNumber>
    </recommendedName>
</protein>
<dbReference type="GO" id="GO:0009243">
    <property type="term" value="P:O antigen biosynthetic process"/>
    <property type="evidence" value="ECO:0007669"/>
    <property type="project" value="UniProtKB-UniPathway"/>
</dbReference>
<reference evidence="8 9" key="1">
    <citation type="submission" date="2015-01" db="EMBL/GenBank/DDBJ databases">
        <title>Vibrio sp. C1 JCM 19231 whole genome shotgun sequence.</title>
        <authorList>
            <person name="Sawabe T."/>
            <person name="Meirelles P."/>
            <person name="Feng G."/>
            <person name="Sayaka M."/>
            <person name="Hattori M."/>
            <person name="Ohkuma M."/>
        </authorList>
    </citation>
    <scope>NUCLEOTIDE SEQUENCE [LARGE SCALE GENOMIC DNA]</scope>
    <source>
        <strain evidence="9">JCM 19231</strain>
    </source>
</reference>
<dbReference type="InterPro" id="IPR036291">
    <property type="entry name" value="NAD(P)-bd_dom_sf"/>
</dbReference>
<dbReference type="InterPro" id="IPR029903">
    <property type="entry name" value="RmlD-like-bd"/>
</dbReference>
<dbReference type="UniPathway" id="UPA00124"/>
<keyword evidence="6" id="KW-0521">NADP</keyword>
<evidence type="ECO:0000256" key="3">
    <source>
        <dbReference type="ARBA" id="ARBA00012929"/>
    </source>
</evidence>
<feature type="domain" description="RmlD-like substrate binding" evidence="7">
    <location>
        <begin position="68"/>
        <end position="217"/>
    </location>
</feature>
<dbReference type="GO" id="GO:0008831">
    <property type="term" value="F:dTDP-4-dehydrorhamnose reductase activity"/>
    <property type="evidence" value="ECO:0007669"/>
    <property type="project" value="UniProtKB-EC"/>
</dbReference>
<evidence type="ECO:0000256" key="1">
    <source>
        <dbReference type="ARBA" id="ARBA00004781"/>
    </source>
</evidence>
<dbReference type="Pfam" id="PF04321">
    <property type="entry name" value="RmlD_sub_bind"/>
    <property type="match status" value="1"/>
</dbReference>
<dbReference type="UniPathway" id="UPA00281"/>
<dbReference type="PANTHER" id="PTHR10491:SF4">
    <property type="entry name" value="METHIONINE ADENOSYLTRANSFERASE 2 SUBUNIT BETA"/>
    <property type="match status" value="1"/>
</dbReference>
<evidence type="ECO:0000313" key="8">
    <source>
        <dbReference type="EMBL" id="GAM55455.1"/>
    </source>
</evidence>
<comment type="caution">
    <text evidence="8">The sequence shown here is derived from an EMBL/GenBank/DDBJ whole genome shotgun (WGS) entry which is preliminary data.</text>
</comment>
<evidence type="ECO:0000313" key="9">
    <source>
        <dbReference type="Proteomes" id="UP000031671"/>
    </source>
</evidence>
<proteinExistence type="inferred from homology"/>
<dbReference type="EC" id="1.1.1.133" evidence="3 6"/>
<dbReference type="GO" id="GO:0005829">
    <property type="term" value="C:cytosol"/>
    <property type="evidence" value="ECO:0007669"/>
    <property type="project" value="TreeGrafter"/>
</dbReference>
<gene>
    <name evidence="8" type="ORF">JCM19231_4354</name>
</gene>
<reference evidence="8 9" key="2">
    <citation type="submission" date="2015-01" db="EMBL/GenBank/DDBJ databases">
        <authorList>
            <consortium name="NBRP consortium"/>
            <person name="Sawabe T."/>
            <person name="Meirelles P."/>
            <person name="Feng G."/>
            <person name="Sayaka M."/>
            <person name="Hattori M."/>
            <person name="Ohkuma M."/>
        </authorList>
    </citation>
    <scope>NUCLEOTIDE SEQUENCE [LARGE SCALE GENOMIC DNA]</scope>
    <source>
        <strain evidence="9">JCM 19231</strain>
    </source>
</reference>
<evidence type="ECO:0000256" key="2">
    <source>
        <dbReference type="ARBA" id="ARBA00010944"/>
    </source>
</evidence>
<evidence type="ECO:0000256" key="6">
    <source>
        <dbReference type="RuleBase" id="RU364082"/>
    </source>
</evidence>
<comment type="catalytic activity">
    <reaction evidence="5 6">
        <text>dTDP-beta-L-rhamnose + NADP(+) = dTDP-4-dehydro-beta-L-rhamnose + NADPH + H(+)</text>
        <dbReference type="Rhea" id="RHEA:21796"/>
        <dbReference type="ChEBI" id="CHEBI:15378"/>
        <dbReference type="ChEBI" id="CHEBI:57510"/>
        <dbReference type="ChEBI" id="CHEBI:57783"/>
        <dbReference type="ChEBI" id="CHEBI:58349"/>
        <dbReference type="ChEBI" id="CHEBI:62830"/>
        <dbReference type="EC" id="1.1.1.133"/>
    </reaction>
</comment>
<keyword evidence="9" id="KW-1185">Reference proteome</keyword>